<evidence type="ECO:0000313" key="2">
    <source>
        <dbReference type="EMBL" id="TRX09064.1"/>
    </source>
</evidence>
<comment type="caution">
    <text evidence="2">The sequence shown here is derived from an EMBL/GenBank/DDBJ whole genome shotgun (WGS) entry which is preliminary data.</text>
</comment>
<reference evidence="3 4" key="1">
    <citation type="submission" date="2019-07" db="EMBL/GenBank/DDBJ databases">
        <title>Novel species of Flavobacterium.</title>
        <authorList>
            <person name="Liu Q."/>
            <person name="Xin Y.-H."/>
        </authorList>
    </citation>
    <scope>NUCLEOTIDE SEQUENCE [LARGE SCALE GENOMIC DNA]</scope>
    <source>
        <strain evidence="1 3">GSP39</strain>
        <strain evidence="2 4">GSR22</strain>
    </source>
</reference>
<name>A0A553BLD5_9FLAO</name>
<dbReference type="Proteomes" id="UP000318528">
    <property type="component" value="Unassembled WGS sequence"/>
</dbReference>
<dbReference type="OrthoDB" id="1371248at2"/>
<proteinExistence type="predicted"/>
<dbReference type="RefSeq" id="WP_143387851.1">
    <property type="nucleotide sequence ID" value="NZ_VJZL01000016.1"/>
</dbReference>
<evidence type="ECO:0000313" key="1">
    <source>
        <dbReference type="EMBL" id="TRX05157.1"/>
    </source>
</evidence>
<accession>A0A553BLD5</accession>
<organism evidence="2 4">
    <name type="scientific">Flavobacterium gawalongense</name>
    <dbReference type="NCBI Taxonomy" id="2594432"/>
    <lineage>
        <taxon>Bacteria</taxon>
        <taxon>Pseudomonadati</taxon>
        <taxon>Bacteroidota</taxon>
        <taxon>Flavobacteriia</taxon>
        <taxon>Flavobacteriales</taxon>
        <taxon>Flavobacteriaceae</taxon>
        <taxon>Flavobacterium</taxon>
    </lineage>
</organism>
<sequence>MKTSKYFSKKDQSLIDYKNIQNKEHQLTHSKFETTITLVDASGNKKTPNPLLLLMYSKENEVLFI</sequence>
<keyword evidence="3" id="KW-1185">Reference proteome</keyword>
<dbReference type="Proteomes" id="UP000318669">
    <property type="component" value="Unassembled WGS sequence"/>
</dbReference>
<protein>
    <submittedName>
        <fullName evidence="2">Uncharacterized protein</fullName>
    </submittedName>
</protein>
<dbReference type="AlphaFoldDB" id="A0A553BLD5"/>
<evidence type="ECO:0000313" key="3">
    <source>
        <dbReference type="Proteomes" id="UP000318528"/>
    </source>
</evidence>
<dbReference type="EMBL" id="VJZL01000016">
    <property type="protein sequence ID" value="TRX09064.1"/>
    <property type="molecule type" value="Genomic_DNA"/>
</dbReference>
<gene>
    <name evidence="2" type="ORF">FNW11_10005</name>
    <name evidence="1" type="ORF">FNW12_11830</name>
</gene>
<evidence type="ECO:0000313" key="4">
    <source>
        <dbReference type="Proteomes" id="UP000318669"/>
    </source>
</evidence>
<dbReference type="EMBL" id="VJZN01000019">
    <property type="protein sequence ID" value="TRX05157.1"/>
    <property type="molecule type" value="Genomic_DNA"/>
</dbReference>